<feature type="region of interest" description="Disordered" evidence="7">
    <location>
        <begin position="197"/>
        <end position="220"/>
    </location>
</feature>
<dbReference type="PROSITE" id="PS00108">
    <property type="entry name" value="PROTEIN_KINASE_ST"/>
    <property type="match status" value="1"/>
</dbReference>
<dbReference type="OrthoDB" id="1738954at2759"/>
<feature type="compositionally biased region" description="Polar residues" evidence="7">
    <location>
        <begin position="544"/>
        <end position="560"/>
    </location>
</feature>
<accession>A0A077W8B1</accession>
<dbReference type="SMART" id="SM00220">
    <property type="entry name" value="S_TKc"/>
    <property type="match status" value="1"/>
</dbReference>
<proteinExistence type="predicted"/>
<name>A0A077W8B1_9FUNG</name>
<reference evidence="9" key="1">
    <citation type="journal article" date="2014" name="Genome Announc.">
        <title>De novo whole-genome sequence and genome annotation of Lichtheimia ramosa.</title>
        <authorList>
            <person name="Linde J."/>
            <person name="Schwartze V."/>
            <person name="Binder U."/>
            <person name="Lass-Florl C."/>
            <person name="Voigt K."/>
            <person name="Horn F."/>
        </authorList>
    </citation>
    <scope>NUCLEOTIDE SEQUENCE</scope>
    <source>
        <strain evidence="9">JMRC FSU:6197</strain>
    </source>
</reference>
<feature type="region of interest" description="Disordered" evidence="7">
    <location>
        <begin position="1"/>
        <end position="41"/>
    </location>
</feature>
<dbReference type="FunFam" id="3.30.200.20:FF:000315">
    <property type="entry name" value="Calcium-dependent protein kinase 3"/>
    <property type="match status" value="1"/>
</dbReference>
<dbReference type="PANTHER" id="PTHR24347">
    <property type="entry name" value="SERINE/THREONINE-PROTEIN KINASE"/>
    <property type="match status" value="1"/>
</dbReference>
<dbReference type="InterPro" id="IPR000719">
    <property type="entry name" value="Prot_kinase_dom"/>
</dbReference>
<dbReference type="EMBL" id="LK023313">
    <property type="protein sequence ID" value="CDS03296.1"/>
    <property type="molecule type" value="Genomic_DNA"/>
</dbReference>
<dbReference type="InterPro" id="IPR011009">
    <property type="entry name" value="Kinase-like_dom_sf"/>
</dbReference>
<dbReference type="GO" id="GO:0004674">
    <property type="term" value="F:protein serine/threonine kinase activity"/>
    <property type="evidence" value="ECO:0007669"/>
    <property type="project" value="UniProtKB-KW"/>
</dbReference>
<gene>
    <name evidence="9" type="ORF">LRAMOSA00698</name>
</gene>
<dbReference type="GO" id="GO:0005524">
    <property type="term" value="F:ATP binding"/>
    <property type="evidence" value="ECO:0007669"/>
    <property type="project" value="UniProtKB-UniRule"/>
</dbReference>
<feature type="compositionally biased region" description="Polar residues" evidence="7">
    <location>
        <begin position="353"/>
        <end position="362"/>
    </location>
</feature>
<evidence type="ECO:0000259" key="8">
    <source>
        <dbReference type="PROSITE" id="PS50011"/>
    </source>
</evidence>
<sequence>MFVHLKSLLRRGSSKQQSTMQATNGKRHSKQQHESMEDLPTPHNECGLPCYIGLERYELTSKLGDGAFSNVYKAFDLDTKREVAVKAVRKLELSQSQRASVLKEVQLMRTIDHPSIIKLYGFIETKEHYFLILELCEGGELFHRIVRLTYFSEELSRHCIRQVADGIRYLHEEKGIVHRDIKPENLLFEPIPFMERVSPMPPQQPEDEDDEPKEDEGEFVPGLGGGGIGRIKIADFGLSKVVWDQQTMTPCGTVGYTAPEIVRDERYSKSVDMWALGCVLYTLLCGFPPFYDDNIQVLTEKVAHGQYTFLSPWWDTISDSAKDLISHLLCIDPNERYTIDQFFNHPWMKEQHQQYTSELPKQQQEDDIEETPDTSTTATADTDDEIKTDAPTSSKRSSLIAPSAPRNIPNATNTTENGAARRHDIFAPSINTLKEMFDVSYAVQRITEEKSRRKNNYTLSNAFGHPLNIDTGDDADQALINQRLRNSRHQDNDMDALRTQMQDSLSLIPPTSPINNNSDNATFTTPLFELSMDNATLLGRRRNTATTTTDPQSAGSGIHP</sequence>
<keyword evidence="4" id="KW-0418">Kinase</keyword>
<dbReference type="PROSITE" id="PS00107">
    <property type="entry name" value="PROTEIN_KINASE_ATP"/>
    <property type="match status" value="1"/>
</dbReference>
<dbReference type="SUPFAM" id="SSF56112">
    <property type="entry name" value="Protein kinase-like (PK-like)"/>
    <property type="match status" value="1"/>
</dbReference>
<feature type="compositionally biased region" description="Polar residues" evidence="7">
    <location>
        <begin position="14"/>
        <end position="24"/>
    </location>
</feature>
<evidence type="ECO:0000256" key="5">
    <source>
        <dbReference type="ARBA" id="ARBA00022840"/>
    </source>
</evidence>
<dbReference type="Gene3D" id="1.10.510.10">
    <property type="entry name" value="Transferase(Phosphotransferase) domain 1"/>
    <property type="match status" value="1"/>
</dbReference>
<dbReference type="InterPro" id="IPR008271">
    <property type="entry name" value="Ser/Thr_kinase_AS"/>
</dbReference>
<evidence type="ECO:0000256" key="3">
    <source>
        <dbReference type="ARBA" id="ARBA00022741"/>
    </source>
</evidence>
<evidence type="ECO:0000256" key="7">
    <source>
        <dbReference type="SAM" id="MobiDB-lite"/>
    </source>
</evidence>
<feature type="region of interest" description="Disordered" evidence="7">
    <location>
        <begin position="353"/>
        <end position="418"/>
    </location>
</feature>
<feature type="binding site" evidence="6">
    <location>
        <position position="90"/>
    </location>
    <ligand>
        <name>ATP</name>
        <dbReference type="ChEBI" id="CHEBI:30616"/>
    </ligand>
</feature>
<evidence type="ECO:0000256" key="4">
    <source>
        <dbReference type="ARBA" id="ARBA00022777"/>
    </source>
</evidence>
<feature type="domain" description="Protein kinase" evidence="8">
    <location>
        <begin position="57"/>
        <end position="348"/>
    </location>
</feature>
<keyword evidence="2" id="KW-0808">Transferase</keyword>
<dbReference type="PROSITE" id="PS50011">
    <property type="entry name" value="PROTEIN_KINASE_DOM"/>
    <property type="match status" value="1"/>
</dbReference>
<dbReference type="Pfam" id="PF00069">
    <property type="entry name" value="Pkinase"/>
    <property type="match status" value="1"/>
</dbReference>
<organism evidence="9">
    <name type="scientific">Lichtheimia ramosa</name>
    <dbReference type="NCBI Taxonomy" id="688394"/>
    <lineage>
        <taxon>Eukaryota</taxon>
        <taxon>Fungi</taxon>
        <taxon>Fungi incertae sedis</taxon>
        <taxon>Mucoromycota</taxon>
        <taxon>Mucoromycotina</taxon>
        <taxon>Mucoromycetes</taxon>
        <taxon>Mucorales</taxon>
        <taxon>Lichtheimiaceae</taxon>
        <taxon>Lichtheimia</taxon>
    </lineage>
</organism>
<evidence type="ECO:0000256" key="2">
    <source>
        <dbReference type="ARBA" id="ARBA00022679"/>
    </source>
</evidence>
<keyword evidence="3 6" id="KW-0547">Nucleotide-binding</keyword>
<protein>
    <recommendedName>
        <fullName evidence="8">Protein kinase domain-containing protein</fullName>
    </recommendedName>
</protein>
<evidence type="ECO:0000256" key="6">
    <source>
        <dbReference type="PROSITE-ProRule" id="PRU10141"/>
    </source>
</evidence>
<evidence type="ECO:0000256" key="1">
    <source>
        <dbReference type="ARBA" id="ARBA00022527"/>
    </source>
</evidence>
<keyword evidence="5 6" id="KW-0067">ATP-binding</keyword>
<dbReference type="AlphaFoldDB" id="A0A077W8B1"/>
<evidence type="ECO:0000313" key="9">
    <source>
        <dbReference type="EMBL" id="CDS03296.1"/>
    </source>
</evidence>
<dbReference type="InterPro" id="IPR017441">
    <property type="entry name" value="Protein_kinase_ATP_BS"/>
</dbReference>
<feature type="compositionally biased region" description="Acidic residues" evidence="7">
    <location>
        <begin position="205"/>
        <end position="218"/>
    </location>
</feature>
<keyword evidence="1" id="KW-0723">Serine/threonine-protein kinase</keyword>
<feature type="region of interest" description="Disordered" evidence="7">
    <location>
        <begin position="540"/>
        <end position="560"/>
    </location>
</feature>